<evidence type="ECO:0000256" key="8">
    <source>
        <dbReference type="ARBA" id="ARBA00023136"/>
    </source>
</evidence>
<evidence type="ECO:0000256" key="6">
    <source>
        <dbReference type="ARBA" id="ARBA00022927"/>
    </source>
</evidence>
<evidence type="ECO:0000256" key="4">
    <source>
        <dbReference type="ARBA" id="ARBA00022692"/>
    </source>
</evidence>
<name>A0ABS2PIW0_9STRE</name>
<keyword evidence="10 12" id="KW-0143">Chaperone</keyword>
<evidence type="ECO:0000259" key="14">
    <source>
        <dbReference type="Pfam" id="PF02096"/>
    </source>
</evidence>
<keyword evidence="3 12" id="KW-1003">Cell membrane</keyword>
<dbReference type="InterPro" id="IPR023060">
    <property type="entry name" value="YidC/YidC1/YidC2_Firmicutes"/>
</dbReference>
<evidence type="ECO:0000256" key="9">
    <source>
        <dbReference type="ARBA" id="ARBA00023139"/>
    </source>
</evidence>
<evidence type="ECO:0000256" key="12">
    <source>
        <dbReference type="HAMAP-Rule" id="MF_01811"/>
    </source>
</evidence>
<dbReference type="NCBIfam" id="TIGR03592">
    <property type="entry name" value="yidC_oxa1_cterm"/>
    <property type="match status" value="1"/>
</dbReference>
<sequence>MKKKIKLSAVAAASLLLLTACGTSQVTEQSTGAWEQILLLFANAIKFLSVGGSTAVGIILFTLIIRVIMTPLYNMQLKSSRELQDLQPELRALQLKYPGKDTESRLKLTEESQALYKEHGVNPYASFIPLLIQLPIMMALYQALVRVPFLQTGSFLWVTLADKDPYYILPILAAVFTFLSTWLTNKAAREKNAMMTAMTVITPLMILLIGSTIASGVAIYWTVSNAYQVAQIMVFNNPFKIIAERQALENEEKERQAKIRRAKKKAQKKK</sequence>
<comment type="caution">
    <text evidence="15">The sequence shown here is derived from an EMBL/GenBank/DDBJ whole genome shotgun (WGS) entry which is preliminary data.</text>
</comment>
<evidence type="ECO:0000256" key="13">
    <source>
        <dbReference type="SAM" id="SignalP"/>
    </source>
</evidence>
<evidence type="ECO:0000256" key="11">
    <source>
        <dbReference type="ARBA" id="ARBA00023288"/>
    </source>
</evidence>
<comment type="similarity">
    <text evidence="12">Belongs to the OXA1/ALB3/YidC family. Type 2 subfamily.</text>
</comment>
<gene>
    <name evidence="12" type="primary">yidC</name>
    <name evidence="15" type="ORF">JOC31_000013</name>
</gene>
<dbReference type="PANTHER" id="PTHR12428:SF65">
    <property type="entry name" value="CYTOCHROME C OXIDASE ASSEMBLY PROTEIN COX18, MITOCHONDRIAL"/>
    <property type="match status" value="1"/>
</dbReference>
<feature type="transmembrane region" description="Helical" evidence="12">
    <location>
        <begin position="196"/>
        <end position="221"/>
    </location>
</feature>
<dbReference type="EMBL" id="JAFBEI010000001">
    <property type="protein sequence ID" value="MBM7635222.1"/>
    <property type="molecule type" value="Genomic_DNA"/>
</dbReference>
<dbReference type="PRINTS" id="PR00701">
    <property type="entry name" value="60KDINNERMP"/>
</dbReference>
<evidence type="ECO:0000256" key="5">
    <source>
        <dbReference type="ARBA" id="ARBA00022729"/>
    </source>
</evidence>
<keyword evidence="16" id="KW-1185">Reference proteome</keyword>
<dbReference type="CDD" id="cd20070">
    <property type="entry name" value="5TM_YidC_Alb3"/>
    <property type="match status" value="1"/>
</dbReference>
<protein>
    <recommendedName>
        <fullName evidence="12">Membrane protein insertase YidC</fullName>
    </recommendedName>
    <alternativeName>
        <fullName evidence="12">Foldase YidC</fullName>
    </alternativeName>
    <alternativeName>
        <fullName evidence="12">Membrane integrase YidC</fullName>
    </alternativeName>
    <alternativeName>
        <fullName evidence="12">Membrane protein YidC</fullName>
    </alternativeName>
</protein>
<keyword evidence="11 12" id="KW-0449">Lipoprotein</keyword>
<keyword evidence="8 12" id="KW-0472">Membrane</keyword>
<keyword evidence="7 12" id="KW-1133">Transmembrane helix</keyword>
<evidence type="ECO:0000256" key="10">
    <source>
        <dbReference type="ARBA" id="ARBA00023186"/>
    </source>
</evidence>
<evidence type="ECO:0000313" key="16">
    <source>
        <dbReference type="Proteomes" id="UP000809081"/>
    </source>
</evidence>
<accession>A0ABS2PIW0</accession>
<feature type="domain" description="Membrane insertase YidC/Oxa/ALB C-terminal" evidence="14">
    <location>
        <begin position="56"/>
        <end position="236"/>
    </location>
</feature>
<dbReference type="InterPro" id="IPR001708">
    <property type="entry name" value="YidC/ALB3/OXA1/COX18"/>
</dbReference>
<feature type="transmembrane region" description="Helical" evidence="12">
    <location>
        <begin position="124"/>
        <end position="145"/>
    </location>
</feature>
<keyword evidence="5 12" id="KW-0732">Signal</keyword>
<dbReference type="Pfam" id="PF02096">
    <property type="entry name" value="60KD_IMP"/>
    <property type="match status" value="1"/>
</dbReference>
<dbReference type="PANTHER" id="PTHR12428">
    <property type="entry name" value="OXA1"/>
    <property type="match status" value="1"/>
</dbReference>
<evidence type="ECO:0000313" key="15">
    <source>
        <dbReference type="EMBL" id="MBM7635222.1"/>
    </source>
</evidence>
<feature type="transmembrane region" description="Helical" evidence="12">
    <location>
        <begin position="165"/>
        <end position="184"/>
    </location>
</feature>
<evidence type="ECO:0000256" key="7">
    <source>
        <dbReference type="ARBA" id="ARBA00022989"/>
    </source>
</evidence>
<feature type="transmembrane region" description="Helical" evidence="12">
    <location>
        <begin position="47"/>
        <end position="69"/>
    </location>
</feature>
<dbReference type="RefSeq" id="WP_205016184.1">
    <property type="nucleotide sequence ID" value="NZ_JAFBEI010000001.1"/>
</dbReference>
<evidence type="ECO:0000256" key="2">
    <source>
        <dbReference type="ARBA" id="ARBA00022448"/>
    </source>
</evidence>
<dbReference type="InterPro" id="IPR028055">
    <property type="entry name" value="YidC/Oxa/ALB_C"/>
</dbReference>
<evidence type="ECO:0000256" key="1">
    <source>
        <dbReference type="ARBA" id="ARBA00004651"/>
    </source>
</evidence>
<keyword evidence="2 12" id="KW-0813">Transport</keyword>
<dbReference type="Proteomes" id="UP000809081">
    <property type="component" value="Unassembled WGS sequence"/>
</dbReference>
<feature type="signal peptide" evidence="13">
    <location>
        <begin position="1"/>
        <end position="22"/>
    </location>
</feature>
<organism evidence="15 16">
    <name type="scientific">Streptococcus saliviloxodontae</name>
    <dbReference type="NCBI Taxonomy" id="1349416"/>
    <lineage>
        <taxon>Bacteria</taxon>
        <taxon>Bacillati</taxon>
        <taxon>Bacillota</taxon>
        <taxon>Bacilli</taxon>
        <taxon>Lactobacillales</taxon>
        <taxon>Streptococcaceae</taxon>
        <taxon>Streptococcus</taxon>
    </lineage>
</organism>
<dbReference type="HAMAP" id="MF_01811">
    <property type="entry name" value="YidC_type2"/>
    <property type="match status" value="1"/>
</dbReference>
<feature type="chain" id="PRO_5045524717" description="Membrane protein insertase YidC" evidence="13">
    <location>
        <begin position="23"/>
        <end position="270"/>
    </location>
</feature>
<comment type="function">
    <text evidence="12">Required for the insertion and/or proper folding and/or complex formation of integral membrane proteins into the membrane. Involved in integration of membrane proteins that insert both dependently and independently of the Sec translocase complex, as well as at least some lipoproteins.</text>
</comment>
<dbReference type="PROSITE" id="PS51257">
    <property type="entry name" value="PROKAR_LIPOPROTEIN"/>
    <property type="match status" value="1"/>
</dbReference>
<comment type="subcellular location">
    <subcellularLocation>
        <location evidence="1 12">Cell membrane</location>
        <topology evidence="1 12">Multi-pass membrane protein</topology>
    </subcellularLocation>
</comment>
<keyword evidence="6 12" id="KW-0653">Protein transport</keyword>
<reference evidence="15 16" key="1">
    <citation type="submission" date="2021-01" db="EMBL/GenBank/DDBJ databases">
        <title>Genomic Encyclopedia of Type Strains, Phase IV (KMG-IV): sequencing the most valuable type-strain genomes for metagenomic binning, comparative biology and taxonomic classification.</title>
        <authorList>
            <person name="Goeker M."/>
        </authorList>
    </citation>
    <scope>NUCLEOTIDE SEQUENCE [LARGE SCALE GENOMIC DNA]</scope>
    <source>
        <strain evidence="15 16">DSM 27513</strain>
    </source>
</reference>
<evidence type="ECO:0000256" key="3">
    <source>
        <dbReference type="ARBA" id="ARBA00022475"/>
    </source>
</evidence>
<keyword evidence="9" id="KW-0564">Palmitate</keyword>
<keyword evidence="4 12" id="KW-0812">Transmembrane</keyword>
<proteinExistence type="inferred from homology"/>
<dbReference type="InterPro" id="IPR047196">
    <property type="entry name" value="YidC_ALB_C"/>
</dbReference>